<dbReference type="GO" id="GO:0008168">
    <property type="term" value="F:methyltransferase activity"/>
    <property type="evidence" value="ECO:0007669"/>
    <property type="project" value="UniProtKB-KW"/>
</dbReference>
<dbReference type="EMBL" id="DRVT01000031">
    <property type="protein sequence ID" value="HHI49052.1"/>
    <property type="molecule type" value="Genomic_DNA"/>
</dbReference>
<gene>
    <name evidence="3" type="ORF">ENL91_02655</name>
</gene>
<dbReference type="Gene3D" id="3.40.50.150">
    <property type="entry name" value="Vaccinia Virus protein VP39"/>
    <property type="match status" value="1"/>
</dbReference>
<comment type="caution">
    <text evidence="3">The sequence shown here is derived from an EMBL/GenBank/DDBJ whole genome shotgun (WGS) entry which is preliminary data.</text>
</comment>
<dbReference type="InterPro" id="IPR041698">
    <property type="entry name" value="Methyltransf_25"/>
</dbReference>
<dbReference type="InterPro" id="IPR029063">
    <property type="entry name" value="SAM-dependent_MTases_sf"/>
</dbReference>
<reference evidence="3" key="1">
    <citation type="journal article" date="2020" name="mSystems">
        <title>Genome- and Community-Level Interaction Insights into Carbon Utilization and Element Cycling Functions of Hydrothermarchaeota in Hydrothermal Sediment.</title>
        <authorList>
            <person name="Zhou Z."/>
            <person name="Liu Y."/>
            <person name="Xu W."/>
            <person name="Pan J."/>
            <person name="Luo Z.H."/>
            <person name="Li M."/>
        </authorList>
    </citation>
    <scope>NUCLEOTIDE SEQUENCE [LARGE SCALE GENOMIC DNA]</scope>
    <source>
        <strain evidence="3">SpSt-1038</strain>
    </source>
</reference>
<evidence type="ECO:0000256" key="1">
    <source>
        <dbReference type="ARBA" id="ARBA00022679"/>
    </source>
</evidence>
<dbReference type="Gene3D" id="2.20.25.110">
    <property type="entry name" value="S-adenosyl-L-methionine-dependent methyltransferases"/>
    <property type="match status" value="1"/>
</dbReference>
<dbReference type="SUPFAM" id="SSF53335">
    <property type="entry name" value="S-adenosyl-L-methionine-dependent methyltransferases"/>
    <property type="match status" value="1"/>
</dbReference>
<accession>A0A7J3UZ44</accession>
<proteinExistence type="predicted"/>
<dbReference type="Pfam" id="PF13649">
    <property type="entry name" value="Methyltransf_25"/>
    <property type="match status" value="1"/>
</dbReference>
<dbReference type="AlphaFoldDB" id="A0A7J3UZ44"/>
<keyword evidence="1 3" id="KW-0808">Transferase</keyword>
<dbReference type="CDD" id="cd02440">
    <property type="entry name" value="AdoMet_MTases"/>
    <property type="match status" value="1"/>
</dbReference>
<sequence length="253" mass="29400">MYVSPEGAPKISEYDQWAEVYDIMYGNYREDIDFYRREAKKVQGKVLEVGCGTGRIYLELLKEGINVEGIDISQRMLNQLKEKASAMGLSPKVSVADMRNFDLGRKFSLIIVPFRSFLYNITTEDQLSTLRSFHKHLEPGGLLILNFFYPDLEMMMGLNKESEELLISEEGKYILRQRSYFISEPDQIVETAAVLYRDGELYWKGTQRLALVFKREFELLLRIAGFSDWEVFGGFDGRPLTSYKQEMVWVAKK</sequence>
<keyword evidence="3" id="KW-0489">Methyltransferase</keyword>
<dbReference type="GO" id="GO:0032259">
    <property type="term" value="P:methylation"/>
    <property type="evidence" value="ECO:0007669"/>
    <property type="project" value="UniProtKB-KW"/>
</dbReference>
<feature type="domain" description="Methyltransferase" evidence="2">
    <location>
        <begin position="46"/>
        <end position="141"/>
    </location>
</feature>
<protein>
    <submittedName>
        <fullName evidence="3">Class I SAM-dependent methyltransferase</fullName>
    </submittedName>
</protein>
<evidence type="ECO:0000313" key="3">
    <source>
        <dbReference type="EMBL" id="HHI49052.1"/>
    </source>
</evidence>
<evidence type="ECO:0000259" key="2">
    <source>
        <dbReference type="Pfam" id="PF13649"/>
    </source>
</evidence>
<dbReference type="PANTHER" id="PTHR43861">
    <property type="entry name" value="TRANS-ACONITATE 2-METHYLTRANSFERASE-RELATED"/>
    <property type="match status" value="1"/>
</dbReference>
<name>A0A7J3UZ44_9CREN</name>
<organism evidence="3">
    <name type="scientific">Candidatus Methanosuratincola petrocarbonis</name>
    <name type="common">ex Vanwonterghem et al. 2016</name>
    <dbReference type="NCBI Taxonomy" id="1867261"/>
    <lineage>
        <taxon>Archaea</taxon>
        <taxon>Thermoproteota</taxon>
        <taxon>Methanosuratincolia</taxon>
        <taxon>Candidatus Methanomethylicales</taxon>
        <taxon>Candidatus Methanomethylicaceae</taxon>
        <taxon>Candidatus Methanosuratincola (ex Vanwonterghem et al. 2016)</taxon>
    </lineage>
</organism>